<dbReference type="InterPro" id="IPR011706">
    <property type="entry name" value="Cu-oxidase_C"/>
</dbReference>
<evidence type="ECO:0000256" key="2">
    <source>
        <dbReference type="ARBA" id="ARBA00011245"/>
    </source>
</evidence>
<reference evidence="13" key="1">
    <citation type="submission" date="2016-10" db="EMBL/GenBank/DDBJ databases">
        <authorList>
            <person name="Varghese N."/>
            <person name="Submissions S."/>
        </authorList>
    </citation>
    <scope>NUCLEOTIDE SEQUENCE [LARGE SCALE GENOMIC DNA]</scope>
    <source>
        <strain evidence="13">CGMCC 1.11014</strain>
    </source>
</reference>
<name>A0A1I7FKB2_9BURK</name>
<dbReference type="STRING" id="1035707.SAMN05216552_1002101"/>
<comment type="subcellular location">
    <subcellularLocation>
        <location evidence="1">Periplasm</location>
    </subcellularLocation>
</comment>
<keyword evidence="3" id="KW-0479">Metal-binding</keyword>
<dbReference type="InterPro" id="IPR006311">
    <property type="entry name" value="TAT_signal"/>
</dbReference>
<dbReference type="Gene3D" id="2.60.40.420">
    <property type="entry name" value="Cupredoxins - blue copper proteins"/>
    <property type="match status" value="3"/>
</dbReference>
<dbReference type="GO" id="GO:0016491">
    <property type="term" value="F:oxidoreductase activity"/>
    <property type="evidence" value="ECO:0007669"/>
    <property type="project" value="UniProtKB-KW"/>
</dbReference>
<dbReference type="Pfam" id="PF07731">
    <property type="entry name" value="Cu-oxidase_2"/>
    <property type="match status" value="1"/>
</dbReference>
<dbReference type="Proteomes" id="UP000199391">
    <property type="component" value="Unassembled WGS sequence"/>
</dbReference>
<evidence type="ECO:0000256" key="1">
    <source>
        <dbReference type="ARBA" id="ARBA00004418"/>
    </source>
</evidence>
<dbReference type="AlphaFoldDB" id="A0A1I7FKB2"/>
<sequence>MKPTRRHFLMGSGALLVPPALYFWGGRLQDAGAAARDLDASLRRRYANPLRPPGEQGWFAPVRVGAVSRLSAVPLSRNLRGNRGTPMWVYQAEVQGRTLINPTLIGRAGDEVALRFDNRIEQPSIIHWHGFTNDGKNDGGGMRIAEPGASHDYAWRIRNGAGLNWYHPHPHENAGEQVWRGMSGLFLVEDEASDRLARELNVAFGKTDIPLVIQDRELERSGAMHYTASEKRKFHGMGGNEILVNLTRFPFIELPRRWVRFRMLNGSNARLYKLAFRQGQASLPFALLGADGALLEAPLEIKELFLAPAQRIDVAIDLRQAAVGDVWLQTLRFDPMHNEMGMMAGMGEMEGMAAGAGAGARHVHGARGEGADEPVLRIQVKEDHSANGRLPHRIGAAAAPPRVGAAERDFLLDHDGEGHWRINGKTFHQAHDAFRLRNGAREIWRIRNADASMPHPMHLHGFSFSVLSRENSPAQIKPLVLDRQGRTAQDTGQVDTVLVWPGETVRVAVDFSMPFRGEQRYMFHCHNLEHEDLGMMLGFSVAG</sequence>
<dbReference type="InterPro" id="IPR008972">
    <property type="entry name" value="Cupredoxin"/>
</dbReference>
<comment type="subunit">
    <text evidence="2">Monomer.</text>
</comment>
<evidence type="ECO:0000259" key="11">
    <source>
        <dbReference type="Pfam" id="PF07732"/>
    </source>
</evidence>
<dbReference type="Pfam" id="PF07732">
    <property type="entry name" value="Cu-oxidase_3"/>
    <property type="match status" value="1"/>
</dbReference>
<dbReference type="PROSITE" id="PS00080">
    <property type="entry name" value="MULTICOPPER_OXIDASE2"/>
    <property type="match status" value="1"/>
</dbReference>
<dbReference type="SUPFAM" id="SSF49503">
    <property type="entry name" value="Cupredoxins"/>
    <property type="match status" value="3"/>
</dbReference>
<keyword evidence="13" id="KW-1185">Reference proteome</keyword>
<dbReference type="RefSeq" id="WP_093553221.1">
    <property type="nucleotide sequence ID" value="NZ_FPBO01000002.1"/>
</dbReference>
<dbReference type="InterPro" id="IPR045087">
    <property type="entry name" value="Cu-oxidase_fam"/>
</dbReference>
<evidence type="ECO:0000256" key="3">
    <source>
        <dbReference type="ARBA" id="ARBA00022723"/>
    </source>
</evidence>
<keyword evidence="4" id="KW-0560">Oxidoreductase</keyword>
<dbReference type="OrthoDB" id="9757546at2"/>
<accession>A0A1I7FKB2</accession>
<gene>
    <name evidence="12" type="ORF">SAMN05216552_1002101</name>
</gene>
<dbReference type="PANTHER" id="PTHR48267">
    <property type="entry name" value="CUPREDOXIN SUPERFAMILY PROTEIN"/>
    <property type="match status" value="1"/>
</dbReference>
<evidence type="ECO:0000259" key="10">
    <source>
        <dbReference type="Pfam" id="PF07731"/>
    </source>
</evidence>
<organism evidence="12 13">
    <name type="scientific">Pseudoduganella namucuonensis</name>
    <dbReference type="NCBI Taxonomy" id="1035707"/>
    <lineage>
        <taxon>Bacteria</taxon>
        <taxon>Pseudomonadati</taxon>
        <taxon>Pseudomonadota</taxon>
        <taxon>Betaproteobacteria</taxon>
        <taxon>Burkholderiales</taxon>
        <taxon>Oxalobacteraceae</taxon>
        <taxon>Telluria group</taxon>
        <taxon>Pseudoduganella</taxon>
    </lineage>
</organism>
<evidence type="ECO:0000256" key="7">
    <source>
        <dbReference type="ARBA" id="ARBA00042896"/>
    </source>
</evidence>
<evidence type="ECO:0000256" key="9">
    <source>
        <dbReference type="ARBA" id="ARBA00048092"/>
    </source>
</evidence>
<comment type="catalytic activity">
    <reaction evidence="9">
        <text>4 Cu(+) + O2 + 4 H(+) = 4 Cu(2+) + 2 H2O</text>
        <dbReference type="Rhea" id="RHEA:30083"/>
        <dbReference type="ChEBI" id="CHEBI:15377"/>
        <dbReference type="ChEBI" id="CHEBI:15378"/>
        <dbReference type="ChEBI" id="CHEBI:15379"/>
        <dbReference type="ChEBI" id="CHEBI:29036"/>
        <dbReference type="ChEBI" id="CHEBI:49552"/>
        <dbReference type="EC" id="1.16.3.4"/>
    </reaction>
    <physiologicalReaction direction="left-to-right" evidence="9">
        <dbReference type="Rhea" id="RHEA:30084"/>
    </physiologicalReaction>
</comment>
<evidence type="ECO:0000313" key="13">
    <source>
        <dbReference type="Proteomes" id="UP000199391"/>
    </source>
</evidence>
<evidence type="ECO:0000256" key="4">
    <source>
        <dbReference type="ARBA" id="ARBA00023002"/>
    </source>
</evidence>
<dbReference type="InterPro" id="IPR002355">
    <property type="entry name" value="Cu_oxidase_Cu_BS"/>
</dbReference>
<dbReference type="EC" id="1.16.3.4" evidence="5"/>
<evidence type="ECO:0000256" key="6">
    <source>
        <dbReference type="ARBA" id="ARBA00041027"/>
    </source>
</evidence>
<dbReference type="GO" id="GO:0042597">
    <property type="term" value="C:periplasmic space"/>
    <property type="evidence" value="ECO:0007669"/>
    <property type="project" value="UniProtKB-SubCell"/>
</dbReference>
<dbReference type="InterPro" id="IPR011707">
    <property type="entry name" value="Cu-oxidase-like_N"/>
</dbReference>
<evidence type="ECO:0000256" key="5">
    <source>
        <dbReference type="ARBA" id="ARBA00038978"/>
    </source>
</evidence>
<dbReference type="PROSITE" id="PS51318">
    <property type="entry name" value="TAT"/>
    <property type="match status" value="1"/>
</dbReference>
<proteinExistence type="predicted"/>
<dbReference type="EMBL" id="FPBO01000002">
    <property type="protein sequence ID" value="SFU36595.1"/>
    <property type="molecule type" value="Genomic_DNA"/>
</dbReference>
<protein>
    <recommendedName>
        <fullName evidence="6">Multicopper oxidase CueO</fullName>
        <ecNumber evidence="5">1.16.3.4</ecNumber>
    </recommendedName>
    <alternativeName>
        <fullName evidence="7">Copper efflux oxidase</fullName>
    </alternativeName>
    <alternativeName>
        <fullName evidence="8">Cuprous oxidase</fullName>
    </alternativeName>
</protein>
<dbReference type="GO" id="GO:0005507">
    <property type="term" value="F:copper ion binding"/>
    <property type="evidence" value="ECO:0007669"/>
    <property type="project" value="InterPro"/>
</dbReference>
<feature type="domain" description="Plastocyanin-like" evidence="11">
    <location>
        <begin position="98"/>
        <end position="192"/>
    </location>
</feature>
<feature type="domain" description="Plastocyanin-like" evidence="10">
    <location>
        <begin position="417"/>
        <end position="541"/>
    </location>
</feature>
<evidence type="ECO:0000313" key="12">
    <source>
        <dbReference type="EMBL" id="SFU36595.1"/>
    </source>
</evidence>
<dbReference type="PANTHER" id="PTHR48267:SF1">
    <property type="entry name" value="BILIRUBIN OXIDASE"/>
    <property type="match status" value="1"/>
</dbReference>
<evidence type="ECO:0000256" key="8">
    <source>
        <dbReference type="ARBA" id="ARBA00043090"/>
    </source>
</evidence>